<dbReference type="InterPro" id="IPR053024">
    <property type="entry name" value="Fungal_surface_NADase"/>
</dbReference>
<organism evidence="3 4">
    <name type="scientific">Catenulispora subtropica</name>
    <dbReference type="NCBI Taxonomy" id="450798"/>
    <lineage>
        <taxon>Bacteria</taxon>
        <taxon>Bacillati</taxon>
        <taxon>Actinomycetota</taxon>
        <taxon>Actinomycetes</taxon>
        <taxon>Catenulisporales</taxon>
        <taxon>Catenulisporaceae</taxon>
        <taxon>Catenulispora</taxon>
    </lineage>
</organism>
<accession>A0ABP5D366</accession>
<protein>
    <recommendedName>
        <fullName evidence="2">TNT domain-containing protein</fullName>
    </recommendedName>
</protein>
<evidence type="ECO:0000256" key="1">
    <source>
        <dbReference type="SAM" id="SignalP"/>
    </source>
</evidence>
<comment type="caution">
    <text evidence="3">The sequence shown here is derived from an EMBL/GenBank/DDBJ whole genome shotgun (WGS) entry which is preliminary data.</text>
</comment>
<dbReference type="PANTHER" id="PTHR42059">
    <property type="entry name" value="TNT DOMAIN-CONTAINING PROTEIN"/>
    <property type="match status" value="1"/>
</dbReference>
<feature type="chain" id="PRO_5046694913" description="TNT domain-containing protein" evidence="1">
    <location>
        <begin position="30"/>
        <end position="285"/>
    </location>
</feature>
<feature type="signal peptide" evidence="1">
    <location>
        <begin position="1"/>
        <end position="29"/>
    </location>
</feature>
<evidence type="ECO:0000313" key="3">
    <source>
        <dbReference type="EMBL" id="GAA1971528.1"/>
    </source>
</evidence>
<keyword evidence="1" id="KW-0732">Signal</keyword>
<dbReference type="EMBL" id="BAAAQM010000017">
    <property type="protein sequence ID" value="GAA1971528.1"/>
    <property type="molecule type" value="Genomic_DNA"/>
</dbReference>
<evidence type="ECO:0000259" key="2">
    <source>
        <dbReference type="Pfam" id="PF14021"/>
    </source>
</evidence>
<gene>
    <name evidence="3" type="ORF">GCM10009838_33610</name>
</gene>
<proteinExistence type="predicted"/>
<keyword evidence="4" id="KW-1185">Reference proteome</keyword>
<feature type="domain" description="TNT" evidence="2">
    <location>
        <begin position="168"/>
        <end position="265"/>
    </location>
</feature>
<dbReference type="Proteomes" id="UP001499854">
    <property type="component" value="Unassembled WGS sequence"/>
</dbReference>
<dbReference type="RefSeq" id="WP_344657964.1">
    <property type="nucleotide sequence ID" value="NZ_BAAAQM010000017.1"/>
</dbReference>
<sequence>MRSSRWCAGFIAAAGLAGSLLTGASASSAATVAGQVPEVSGHVLWAGPGAQAAEPSARPDTYGGSGQPRVCEGLVPYPIPKVYQPYFFCGDWRLGPKRLPNRGVLGNILEGYNRLGGLTAVQFLNAWWLPAADSGQGGWDYPKDDGFAHDALGQPIAVPMVLPAGQNLMVDRFGNESGTFLSPAGTKFGQRAIPPANLNTNDPRYPYNYHLYRVAKDVTVCAGPAAPAFEQPGGGMQYVTSSKVCPTLPTNVTVGSLVSNGSLVRLQVPVPAQEAAPQKENSPAK</sequence>
<dbReference type="PANTHER" id="PTHR42059:SF1">
    <property type="entry name" value="TNT DOMAIN-CONTAINING PROTEIN"/>
    <property type="match status" value="1"/>
</dbReference>
<dbReference type="Pfam" id="PF14021">
    <property type="entry name" value="TNT"/>
    <property type="match status" value="1"/>
</dbReference>
<name>A0ABP5D366_9ACTN</name>
<reference evidence="4" key="1">
    <citation type="journal article" date="2019" name="Int. J. Syst. Evol. Microbiol.">
        <title>The Global Catalogue of Microorganisms (GCM) 10K type strain sequencing project: providing services to taxonomists for standard genome sequencing and annotation.</title>
        <authorList>
            <consortium name="The Broad Institute Genomics Platform"/>
            <consortium name="The Broad Institute Genome Sequencing Center for Infectious Disease"/>
            <person name="Wu L."/>
            <person name="Ma J."/>
        </authorList>
    </citation>
    <scope>NUCLEOTIDE SEQUENCE [LARGE SCALE GENOMIC DNA]</scope>
    <source>
        <strain evidence="4">JCM 16013</strain>
    </source>
</reference>
<evidence type="ECO:0000313" key="4">
    <source>
        <dbReference type="Proteomes" id="UP001499854"/>
    </source>
</evidence>
<dbReference type="InterPro" id="IPR025331">
    <property type="entry name" value="TNT"/>
</dbReference>